<dbReference type="EMBL" id="FKLM01000009">
    <property type="protein sequence ID" value="SAM40809.1"/>
    <property type="molecule type" value="Genomic_DNA"/>
</dbReference>
<dbReference type="Proteomes" id="UP000070452">
    <property type="component" value="Unassembled WGS sequence"/>
</dbReference>
<reference evidence="6 12" key="4">
    <citation type="submission" date="2017-10" db="EMBL/GenBank/DDBJ databases">
        <title>Draft genomes of the Enterococcus faecium isolated from human feces before and after Helicobacter pylori eradication therapy.</title>
        <authorList>
            <person name="Prianichniikov N.A."/>
            <person name="Glushchenko O.E."/>
            <person name="Malakhova M.V."/>
        </authorList>
    </citation>
    <scope>NUCLEOTIDE SEQUENCE [LARGE SCALE GENOMIC DNA]</scope>
    <source>
        <strain evidence="6 12">Hp_5-7</strain>
    </source>
</reference>
<comment type="caution">
    <text evidence="4">The sequence shown here is derived from an EMBL/GenBank/DDBJ whole genome shotgun (WGS) entry which is preliminary data.</text>
</comment>
<dbReference type="AlphaFoldDB" id="A0A132P9D2"/>
<dbReference type="Proteomes" id="UP000249070">
    <property type="component" value="Unassembled WGS sequence"/>
</dbReference>
<proteinExistence type="predicted"/>
<keyword evidence="1" id="KW-0812">Transmembrane</keyword>
<evidence type="ECO:0000313" key="7">
    <source>
        <dbReference type="EMBL" id="PZM55297.1"/>
    </source>
</evidence>
<dbReference type="SMART" id="SM00450">
    <property type="entry name" value="RHOD"/>
    <property type="match status" value="1"/>
</dbReference>
<evidence type="ECO:0000313" key="8">
    <source>
        <dbReference type="EMBL" id="SAM40809.1"/>
    </source>
</evidence>
<organism evidence="4 9">
    <name type="scientific">Enterococcus faecium</name>
    <name type="common">Streptococcus faecium</name>
    <dbReference type="NCBI Taxonomy" id="1352"/>
    <lineage>
        <taxon>Bacteria</taxon>
        <taxon>Bacillati</taxon>
        <taxon>Bacillota</taxon>
        <taxon>Bacilli</taxon>
        <taxon>Lactobacillales</taxon>
        <taxon>Enterococcaceae</taxon>
        <taxon>Enterococcus</taxon>
    </lineage>
</organism>
<gene>
    <name evidence="4" type="ORF">AWT83_10825</name>
    <name evidence="5" type="ORF">B1P95_01045</name>
    <name evidence="6" type="ORF">CQR37_06555</name>
    <name evidence="7" type="ORF">DKP91_10275</name>
    <name evidence="8" type="ORF">DTPHA_600851</name>
    <name evidence="3" type="ORF">GBM73_00910</name>
</gene>
<dbReference type="EMBL" id="MVGJ01000005">
    <property type="protein sequence ID" value="OOL83979.1"/>
    <property type="molecule type" value="Genomic_DNA"/>
</dbReference>
<reference evidence="8 10" key="2">
    <citation type="submission" date="2016-04" db="EMBL/GenBank/DDBJ databases">
        <authorList>
            <person name="Millard A."/>
        </authorList>
    </citation>
    <scope>NUCLEOTIDE SEQUENCE [LARGE SCALE GENOMIC DNA]</scope>
    <source>
        <strain evidence="8">Isolate 22</strain>
    </source>
</reference>
<evidence type="ECO:0000313" key="11">
    <source>
        <dbReference type="Proteomes" id="UP000191171"/>
    </source>
</evidence>
<dbReference type="CDD" id="cd00158">
    <property type="entry name" value="RHOD"/>
    <property type="match status" value="1"/>
</dbReference>
<evidence type="ECO:0000313" key="12">
    <source>
        <dbReference type="Proteomes" id="UP000224303"/>
    </source>
</evidence>
<keyword evidence="1" id="KW-1133">Transmembrane helix</keyword>
<sequence length="131" mass="15072">MVLWVINIILLLIVLAIILWEVYLRVMAKRSATTLTEEEFREGMRKAQVIDVREKDVFDAGHILGARNIPYTVLKDSLGSIRKDQPVYIYDQKKSLSIRTANKLRKAGYQEIYLLKGGYDGWSGKIKSKKV</sequence>
<protein>
    <submittedName>
        <fullName evidence="8">Rhodanese family protein</fullName>
    </submittedName>
    <submittedName>
        <fullName evidence="3">Rhodanese-like domain-containing protein</fullName>
    </submittedName>
    <submittedName>
        <fullName evidence="4">Sulfurtransferase</fullName>
    </submittedName>
</protein>
<reference evidence="3 14" key="6">
    <citation type="submission" date="2019-10" db="EMBL/GenBank/DDBJ databases">
        <title>Evolutionary dynamics of vancomycin-resistant Enterococcus faecium during gastrointestinal tract colonization and bloodstream infection in immunocompromised pediatric patients.</title>
        <authorList>
            <person name="Chilambi G.S."/>
            <person name="Nordstrom H.R."/>
            <person name="Evans D.R."/>
            <person name="Ferrolino J."/>
            <person name="Hayden R.T."/>
            <person name="Maron G.M."/>
            <person name="Vo A.N."/>
            <person name="Gilmore M.S."/>
            <person name="Wolf J."/>
            <person name="Rosch J.W."/>
            <person name="Van Tyne D."/>
        </authorList>
    </citation>
    <scope>NUCLEOTIDE SEQUENCE [LARGE SCALE GENOMIC DNA]</scope>
    <source>
        <strain evidence="3 14">VRECG27</strain>
    </source>
</reference>
<dbReference type="Proteomes" id="UP000224303">
    <property type="component" value="Unassembled WGS sequence"/>
</dbReference>
<dbReference type="EMBL" id="LRHK01000001">
    <property type="protein sequence ID" value="KWX18936.1"/>
    <property type="molecule type" value="Genomic_DNA"/>
</dbReference>
<name>A0A132P9D2_ENTFC</name>
<dbReference type="GO" id="GO:0016740">
    <property type="term" value="F:transferase activity"/>
    <property type="evidence" value="ECO:0007669"/>
    <property type="project" value="UniProtKB-KW"/>
</dbReference>
<dbReference type="Proteomes" id="UP000191171">
    <property type="component" value="Unassembled WGS sequence"/>
</dbReference>
<evidence type="ECO:0000313" key="10">
    <source>
        <dbReference type="Proteomes" id="UP000183509"/>
    </source>
</evidence>
<reference evidence="7 13" key="5">
    <citation type="submission" date="2018-05" db="EMBL/GenBank/DDBJ databases">
        <title>Vancomycin-resistant Enterococcus faecium strain from Chelyabinsk, Russia.</title>
        <authorList>
            <person name="Gostev V."/>
            <person name="Goncharov A."/>
            <person name="Kolodzhieva V."/>
            <person name="Suvorov A."/>
            <person name="Sidorenko S."/>
            <person name="Zueva L."/>
        </authorList>
    </citation>
    <scope>NUCLEOTIDE SEQUENCE [LARGE SCALE GENOMIC DNA]</scope>
    <source>
        <strain evidence="7 13">20</strain>
    </source>
</reference>
<dbReference type="InterPro" id="IPR001763">
    <property type="entry name" value="Rhodanese-like_dom"/>
</dbReference>
<dbReference type="Pfam" id="PF00581">
    <property type="entry name" value="Rhodanese"/>
    <property type="match status" value="1"/>
</dbReference>
<keyword evidence="4" id="KW-0808">Transferase</keyword>
<evidence type="ECO:0000259" key="2">
    <source>
        <dbReference type="PROSITE" id="PS50206"/>
    </source>
</evidence>
<evidence type="ECO:0000313" key="9">
    <source>
        <dbReference type="Proteomes" id="UP000070452"/>
    </source>
</evidence>
<dbReference type="EMBL" id="WEFP01000001">
    <property type="protein sequence ID" value="KAB7575953.1"/>
    <property type="molecule type" value="Genomic_DNA"/>
</dbReference>
<dbReference type="EMBL" id="PCGC01000011">
    <property type="protein sequence ID" value="PHL21773.1"/>
    <property type="molecule type" value="Genomic_DNA"/>
</dbReference>
<dbReference type="PANTHER" id="PTHR43031">
    <property type="entry name" value="FAD-DEPENDENT OXIDOREDUCTASE"/>
    <property type="match status" value="1"/>
</dbReference>
<reference evidence="4 9" key="1">
    <citation type="submission" date="2016-01" db="EMBL/GenBank/DDBJ databases">
        <title>Molecular Mechanisms for transfer of large genomic segments between Enterococcus faecium strains.</title>
        <authorList>
            <person name="Garcia-Solache M.A."/>
            <person name="Lebreton F."/>
            <person name="Mclaughlin R.E."/>
            <person name="Whiteaker J.D."/>
            <person name="Gilmore M.S."/>
            <person name="Rice L.B."/>
        </authorList>
    </citation>
    <scope>NUCLEOTIDE SEQUENCE [LARGE SCALE GENOMIC DNA]</scope>
    <source>
        <strain evidence="4 9">D344RRF x C68</strain>
    </source>
</reference>
<dbReference type="RefSeq" id="WP_002288461.1">
    <property type="nucleotide sequence ID" value="NZ_AP019394.1"/>
</dbReference>
<dbReference type="OMA" id="YQLKGGF"/>
<evidence type="ECO:0000313" key="3">
    <source>
        <dbReference type="EMBL" id="KAB7575953.1"/>
    </source>
</evidence>
<dbReference type="Proteomes" id="UP000469871">
    <property type="component" value="Unassembled WGS sequence"/>
</dbReference>
<evidence type="ECO:0000313" key="6">
    <source>
        <dbReference type="EMBL" id="PHL21773.1"/>
    </source>
</evidence>
<reference evidence="5 11" key="3">
    <citation type="submission" date="2017-02" db="EMBL/GenBank/DDBJ databases">
        <title>Clonality and virulence of isolates of VRE in Hematopoietic Stem Cell Transplanted (HSCT) patients.</title>
        <authorList>
            <person name="Marchi A.P."/>
            <person name="Martins R.C."/>
            <person name="Marie S.K."/>
            <person name="Levin A.S."/>
            <person name="Costa S.F."/>
        </authorList>
    </citation>
    <scope>NUCLEOTIDE SEQUENCE [LARGE SCALE GENOMIC DNA]</scope>
    <source>
        <strain evidence="5 11">LIM1759</strain>
    </source>
</reference>
<dbReference type="InterPro" id="IPR050229">
    <property type="entry name" value="GlpE_sulfurtransferase"/>
</dbReference>
<evidence type="ECO:0000313" key="13">
    <source>
        <dbReference type="Proteomes" id="UP000249070"/>
    </source>
</evidence>
<dbReference type="InterPro" id="IPR036873">
    <property type="entry name" value="Rhodanese-like_dom_sf"/>
</dbReference>
<evidence type="ECO:0000256" key="1">
    <source>
        <dbReference type="SAM" id="Phobius"/>
    </source>
</evidence>
<dbReference type="Proteomes" id="UP000183509">
    <property type="component" value="Unassembled WGS sequence"/>
</dbReference>
<dbReference type="Gene3D" id="3.40.250.10">
    <property type="entry name" value="Rhodanese-like domain"/>
    <property type="match status" value="1"/>
</dbReference>
<keyword evidence="1" id="KW-0472">Membrane</keyword>
<dbReference type="SUPFAM" id="SSF52821">
    <property type="entry name" value="Rhodanese/Cell cycle control phosphatase"/>
    <property type="match status" value="1"/>
</dbReference>
<evidence type="ECO:0000313" key="5">
    <source>
        <dbReference type="EMBL" id="OOL83979.1"/>
    </source>
</evidence>
<dbReference type="EMBL" id="QHGU01000051">
    <property type="protein sequence ID" value="PZM55297.1"/>
    <property type="molecule type" value="Genomic_DNA"/>
</dbReference>
<dbReference type="PANTHER" id="PTHR43031:SF18">
    <property type="entry name" value="RHODANESE-RELATED SULFURTRANSFERASES"/>
    <property type="match status" value="1"/>
</dbReference>
<accession>A0A132P9D2</accession>
<feature type="domain" description="Rhodanese" evidence="2">
    <location>
        <begin position="43"/>
        <end position="131"/>
    </location>
</feature>
<dbReference type="PATRIC" id="fig|1352.1358.peg.1467"/>
<feature type="transmembrane region" description="Helical" evidence="1">
    <location>
        <begin position="6"/>
        <end position="24"/>
    </location>
</feature>
<evidence type="ECO:0000313" key="14">
    <source>
        <dbReference type="Proteomes" id="UP000469871"/>
    </source>
</evidence>
<dbReference type="PROSITE" id="PS50206">
    <property type="entry name" value="RHODANESE_3"/>
    <property type="match status" value="1"/>
</dbReference>
<evidence type="ECO:0000313" key="4">
    <source>
        <dbReference type="EMBL" id="KWX18936.1"/>
    </source>
</evidence>